<evidence type="ECO:0000256" key="11">
    <source>
        <dbReference type="RuleBase" id="RU363032"/>
    </source>
</evidence>
<dbReference type="InterPro" id="IPR035906">
    <property type="entry name" value="MetI-like_sf"/>
</dbReference>
<dbReference type="PANTHER" id="PTHR43163:SF5">
    <property type="entry name" value="GLUTATHIONE TRANSPORT SYSTEM PERMEASE PROTEIN GSIC"/>
    <property type="match status" value="1"/>
</dbReference>
<dbReference type="Pfam" id="PF00528">
    <property type="entry name" value="BPD_transp_1"/>
    <property type="match status" value="1"/>
</dbReference>
<feature type="transmembrane region" description="Helical" evidence="11">
    <location>
        <begin position="35"/>
        <end position="56"/>
    </location>
</feature>
<feature type="transmembrane region" description="Helical" evidence="11">
    <location>
        <begin position="199"/>
        <end position="217"/>
    </location>
</feature>
<feature type="domain" description="ABC transmembrane type-1" evidence="12">
    <location>
        <begin position="121"/>
        <end position="318"/>
    </location>
</feature>
<evidence type="ECO:0000256" key="4">
    <source>
        <dbReference type="ARBA" id="ARBA00022475"/>
    </source>
</evidence>
<dbReference type="InterPro" id="IPR000515">
    <property type="entry name" value="MetI-like"/>
</dbReference>
<keyword evidence="5" id="KW-0997">Cell inner membrane</keyword>
<evidence type="ECO:0000256" key="3">
    <source>
        <dbReference type="ARBA" id="ARBA00022448"/>
    </source>
</evidence>
<evidence type="ECO:0000256" key="10">
    <source>
        <dbReference type="ARBA" id="ARBA00041107"/>
    </source>
</evidence>
<dbReference type="EMBL" id="CABPRY010000005">
    <property type="protein sequence ID" value="VVE09604.1"/>
    <property type="molecule type" value="Genomic_DNA"/>
</dbReference>
<protein>
    <recommendedName>
        <fullName evidence="10">Glutathione transport system permease protein GsiC</fullName>
    </recommendedName>
</protein>
<dbReference type="Pfam" id="PF19300">
    <property type="entry name" value="BPD_transp_1_N"/>
    <property type="match status" value="1"/>
</dbReference>
<sequence length="332" mass="36539">MPAPPALAGGAVYRKTWFGKTFGKTAMLNYSLKRLFGLIPTLLIVAVLVFAFVHMLPGDPARLAAGPQADEATVALVRQDLGLDKPLLTQFTNFITHAVRGDFGLSMRSKQPVSEEIGSRFMPTLWLTLVSMIWSVIIGMGLGVASAVWRNRWPDRLGMTFAVSGISFPAFALGMLLMQVFSVQLGWLPTMGADSWKSYILPSITLGAAVAAVMARFTRSAFVDVLHEDFVRTARAKGLNEMRVVFKHALRNAMIPVVTMMGLQFGFLLGGSIVVEVVFNWPGLGRLLIDSVEMRDYPVIQALVLLFSLEFILINLVVDVLYAVINPTIRYK</sequence>
<dbReference type="EMBL" id="CABPSL010000015">
    <property type="protein sequence ID" value="VVE27306.1"/>
    <property type="molecule type" value="Genomic_DNA"/>
</dbReference>
<keyword evidence="4" id="KW-1003">Cell membrane</keyword>
<comment type="function">
    <text evidence="9">Part of the ABC transporter complex GsiABCD involved in glutathione import. Probably responsible for the translocation of the substrate across the membrane.</text>
</comment>
<feature type="transmembrane region" description="Helical" evidence="11">
    <location>
        <begin position="161"/>
        <end position="187"/>
    </location>
</feature>
<dbReference type="InterPro" id="IPR045621">
    <property type="entry name" value="BPD_transp_1_N"/>
</dbReference>
<dbReference type="Proteomes" id="UP000396788">
    <property type="component" value="Unassembled WGS sequence"/>
</dbReference>
<feature type="transmembrane region" description="Helical" evidence="11">
    <location>
        <begin position="299"/>
        <end position="325"/>
    </location>
</feature>
<organism evidence="13 16">
    <name type="scientific">Pandoraea cepalis</name>
    <dbReference type="NCBI Taxonomy" id="2508294"/>
    <lineage>
        <taxon>Bacteria</taxon>
        <taxon>Pseudomonadati</taxon>
        <taxon>Pseudomonadota</taxon>
        <taxon>Betaproteobacteria</taxon>
        <taxon>Burkholderiales</taxon>
        <taxon>Burkholderiaceae</taxon>
        <taxon>Pandoraea</taxon>
    </lineage>
</organism>
<dbReference type="FunFam" id="1.10.3720.10:FF:000024">
    <property type="entry name" value="Glutathione ABC transporter permease GsiC"/>
    <property type="match status" value="1"/>
</dbReference>
<dbReference type="Proteomes" id="UP000384354">
    <property type="component" value="Unassembled WGS sequence"/>
</dbReference>
<evidence type="ECO:0000256" key="7">
    <source>
        <dbReference type="ARBA" id="ARBA00022989"/>
    </source>
</evidence>
<evidence type="ECO:0000256" key="9">
    <source>
        <dbReference type="ARBA" id="ARBA00037215"/>
    </source>
</evidence>
<evidence type="ECO:0000313" key="16">
    <source>
        <dbReference type="Proteomes" id="UP000396788"/>
    </source>
</evidence>
<dbReference type="PANTHER" id="PTHR43163">
    <property type="entry name" value="DIPEPTIDE TRANSPORT SYSTEM PERMEASE PROTEIN DPPB-RELATED"/>
    <property type="match status" value="1"/>
</dbReference>
<gene>
    <name evidence="13" type="primary">gsiC</name>
    <name evidence="14" type="ORF">PCE31106_03451</name>
    <name evidence="13" type="ORF">PCE31107_02575</name>
</gene>
<comment type="similarity">
    <text evidence="2 11">Belongs to the binding-protein-dependent transport system permease family.</text>
</comment>
<dbReference type="PROSITE" id="PS50928">
    <property type="entry name" value="ABC_TM1"/>
    <property type="match status" value="1"/>
</dbReference>
<dbReference type="NCBIfam" id="NF011661">
    <property type="entry name" value="PRK15081.1"/>
    <property type="match status" value="1"/>
</dbReference>
<accession>A0A5E4VDG9</accession>
<feature type="transmembrane region" description="Helical" evidence="11">
    <location>
        <begin position="253"/>
        <end position="279"/>
    </location>
</feature>
<evidence type="ECO:0000313" key="15">
    <source>
        <dbReference type="Proteomes" id="UP000384354"/>
    </source>
</evidence>
<evidence type="ECO:0000256" key="5">
    <source>
        <dbReference type="ARBA" id="ARBA00022519"/>
    </source>
</evidence>
<dbReference type="GO" id="GO:0005886">
    <property type="term" value="C:plasma membrane"/>
    <property type="evidence" value="ECO:0007669"/>
    <property type="project" value="UniProtKB-SubCell"/>
</dbReference>
<keyword evidence="3 11" id="KW-0813">Transport</keyword>
<dbReference type="AlphaFoldDB" id="A0A5E4VDG9"/>
<dbReference type="SUPFAM" id="SSF161098">
    <property type="entry name" value="MetI-like"/>
    <property type="match status" value="1"/>
</dbReference>
<proteinExistence type="inferred from homology"/>
<evidence type="ECO:0000313" key="13">
    <source>
        <dbReference type="EMBL" id="VVE09604.1"/>
    </source>
</evidence>
<keyword evidence="6 11" id="KW-0812">Transmembrane</keyword>
<feature type="transmembrane region" description="Helical" evidence="11">
    <location>
        <begin position="125"/>
        <end position="149"/>
    </location>
</feature>
<evidence type="ECO:0000256" key="6">
    <source>
        <dbReference type="ARBA" id="ARBA00022692"/>
    </source>
</evidence>
<reference evidence="15 16" key="1">
    <citation type="submission" date="2019-08" db="EMBL/GenBank/DDBJ databases">
        <authorList>
            <person name="Peeters C."/>
        </authorList>
    </citation>
    <scope>NUCLEOTIDE SEQUENCE [LARGE SCALE GENOMIC DNA]</scope>
    <source>
        <strain evidence="14 15">LMG 31106</strain>
        <strain evidence="13 16">LMG 31107</strain>
    </source>
</reference>
<evidence type="ECO:0000313" key="14">
    <source>
        <dbReference type="EMBL" id="VVE27306.1"/>
    </source>
</evidence>
<dbReference type="CDD" id="cd06261">
    <property type="entry name" value="TM_PBP2"/>
    <property type="match status" value="1"/>
</dbReference>
<dbReference type="Gene3D" id="1.10.3720.10">
    <property type="entry name" value="MetI-like"/>
    <property type="match status" value="1"/>
</dbReference>
<evidence type="ECO:0000256" key="8">
    <source>
        <dbReference type="ARBA" id="ARBA00023136"/>
    </source>
</evidence>
<evidence type="ECO:0000256" key="2">
    <source>
        <dbReference type="ARBA" id="ARBA00009306"/>
    </source>
</evidence>
<evidence type="ECO:0000259" key="12">
    <source>
        <dbReference type="PROSITE" id="PS50928"/>
    </source>
</evidence>
<keyword evidence="7 11" id="KW-1133">Transmembrane helix</keyword>
<comment type="subcellular location">
    <subcellularLocation>
        <location evidence="1">Cell inner membrane</location>
        <topology evidence="1">Multi-pass membrane protein</topology>
    </subcellularLocation>
    <subcellularLocation>
        <location evidence="11">Cell membrane</location>
        <topology evidence="11">Multi-pass membrane protein</topology>
    </subcellularLocation>
</comment>
<name>A0A5E4VDG9_9BURK</name>
<dbReference type="GO" id="GO:0055085">
    <property type="term" value="P:transmembrane transport"/>
    <property type="evidence" value="ECO:0007669"/>
    <property type="project" value="InterPro"/>
</dbReference>
<keyword evidence="8 11" id="KW-0472">Membrane</keyword>
<evidence type="ECO:0000256" key="1">
    <source>
        <dbReference type="ARBA" id="ARBA00004429"/>
    </source>
</evidence>